<dbReference type="GO" id="GO:0003723">
    <property type="term" value="F:RNA binding"/>
    <property type="evidence" value="ECO:0007669"/>
    <property type="project" value="TreeGrafter"/>
</dbReference>
<dbReference type="GO" id="GO:0034719">
    <property type="term" value="C:SMN-Sm protein complex"/>
    <property type="evidence" value="ECO:0007669"/>
    <property type="project" value="TreeGrafter"/>
</dbReference>
<evidence type="ECO:0000259" key="4">
    <source>
        <dbReference type="Pfam" id="PF01423"/>
    </source>
</evidence>
<comment type="similarity">
    <text evidence="1">Belongs to the snRNP Sm proteins family.</text>
</comment>
<keyword evidence="2" id="KW-0687">Ribonucleoprotein</keyword>
<evidence type="ECO:0000256" key="2">
    <source>
        <dbReference type="ARBA" id="ARBA00023274"/>
    </source>
</evidence>
<dbReference type="InterPro" id="IPR044641">
    <property type="entry name" value="Lsm7/SmG-like"/>
</dbReference>
<proteinExistence type="inferred from homology"/>
<organism evidence="5 6">
    <name type="scientific">Yarrowia lipolytica</name>
    <name type="common">Candida lipolytica</name>
    <dbReference type="NCBI Taxonomy" id="4952"/>
    <lineage>
        <taxon>Eukaryota</taxon>
        <taxon>Fungi</taxon>
        <taxon>Dikarya</taxon>
        <taxon>Ascomycota</taxon>
        <taxon>Saccharomycotina</taxon>
        <taxon>Dipodascomycetes</taxon>
        <taxon>Dipodascales</taxon>
        <taxon>Dipodascales incertae sedis</taxon>
        <taxon>Yarrowia</taxon>
    </lineage>
</organism>
<dbReference type="Gene3D" id="2.30.30.100">
    <property type="match status" value="2"/>
</dbReference>
<evidence type="ECO:0000256" key="3">
    <source>
        <dbReference type="ARBA" id="ARBA00041356"/>
    </source>
</evidence>
<dbReference type="EMBL" id="KZ858965">
    <property type="protein sequence ID" value="RDW27280.1"/>
    <property type="molecule type" value="Genomic_DNA"/>
</dbReference>
<evidence type="ECO:0000313" key="5">
    <source>
        <dbReference type="EMBL" id="RDW27280.1"/>
    </source>
</evidence>
<dbReference type="GO" id="GO:0097526">
    <property type="term" value="C:spliceosomal tri-snRNP complex"/>
    <property type="evidence" value="ECO:0007669"/>
    <property type="project" value="TreeGrafter"/>
</dbReference>
<evidence type="ECO:0000256" key="1">
    <source>
        <dbReference type="ARBA" id="ARBA00006850"/>
    </source>
</evidence>
<dbReference type="InterPro" id="IPR001163">
    <property type="entry name" value="Sm_dom_euk/arc"/>
</dbReference>
<feature type="domain" description="Sm" evidence="4">
    <location>
        <begin position="126"/>
        <end position="160"/>
    </location>
</feature>
<dbReference type="VEuPathDB" id="FungiDB:YALI1_C14516g"/>
<dbReference type="GO" id="GO:0005686">
    <property type="term" value="C:U2 snRNP"/>
    <property type="evidence" value="ECO:0007669"/>
    <property type="project" value="TreeGrafter"/>
</dbReference>
<name>A0A371CB14_YARLL</name>
<dbReference type="GO" id="GO:0071004">
    <property type="term" value="C:U2-type prespliceosome"/>
    <property type="evidence" value="ECO:0007669"/>
    <property type="project" value="TreeGrafter"/>
</dbReference>
<protein>
    <recommendedName>
        <fullName evidence="3">Sm protein G</fullName>
    </recommendedName>
</protein>
<dbReference type="AlphaFoldDB" id="A0A371CB14"/>
<gene>
    <name evidence="5" type="ORF">B0I71DRAFT_139341</name>
</gene>
<accession>A0A371CB14</accession>
<dbReference type="GO" id="GO:0005687">
    <property type="term" value="C:U4 snRNP"/>
    <property type="evidence" value="ECO:0007669"/>
    <property type="project" value="TreeGrafter"/>
</dbReference>
<dbReference type="SUPFAM" id="SSF50182">
    <property type="entry name" value="Sm-like ribonucleoproteins"/>
    <property type="match status" value="2"/>
</dbReference>
<dbReference type="GO" id="GO:0005682">
    <property type="term" value="C:U5 snRNP"/>
    <property type="evidence" value="ECO:0007669"/>
    <property type="project" value="TreeGrafter"/>
</dbReference>
<dbReference type="Proteomes" id="UP000256601">
    <property type="component" value="Unassembled WGS sequence"/>
</dbReference>
<sequence length="166" mass="18647">MGTSVPELKNYMDKRLIVHLNGERKIIGVLRGYDSSATEIYTWWLDYCQQTGYELAGDNWTSENADTCHFSSFPTWSILLTCLAGQQNPALSELFLNIICLDEQPGPLMTVFNESRHNGFRALLAFLNIVLEESVEEKANGDKVQAGMAVIRGNSVVMLEALERIQ</sequence>
<dbReference type="InterPro" id="IPR010920">
    <property type="entry name" value="LSM_dom_sf"/>
</dbReference>
<reference evidence="5 6" key="1">
    <citation type="submission" date="2018-07" db="EMBL/GenBank/DDBJ databases">
        <title>Draft Genome Assemblies for Five Robust Yarrowia lipolytica Strains Exhibiting High Lipid Production and Pentose Sugar Utilization and Sugar Alcohol Secretion from Undetoxified Lignocellulosic Biomass Hydrolysates.</title>
        <authorList>
            <consortium name="DOE Joint Genome Institute"/>
            <person name="Walker C."/>
            <person name="Ryu S."/>
            <person name="Na H."/>
            <person name="Zane M."/>
            <person name="LaButti K."/>
            <person name="Lipzen A."/>
            <person name="Haridas S."/>
            <person name="Barry K."/>
            <person name="Grigoriev I.V."/>
            <person name="Quarterman J."/>
            <person name="Slininger P."/>
            <person name="Dien B."/>
            <person name="Trinh C.T."/>
        </authorList>
    </citation>
    <scope>NUCLEOTIDE SEQUENCE [LARGE SCALE GENOMIC DNA]</scope>
    <source>
        <strain evidence="5 6">YB392</strain>
    </source>
</reference>
<dbReference type="GO" id="GO:0005685">
    <property type="term" value="C:U1 snRNP"/>
    <property type="evidence" value="ECO:0007669"/>
    <property type="project" value="TreeGrafter"/>
</dbReference>
<feature type="domain" description="Sm" evidence="4">
    <location>
        <begin position="7"/>
        <end position="35"/>
    </location>
</feature>
<dbReference type="Pfam" id="PF01423">
    <property type="entry name" value="LSM"/>
    <property type="match status" value="2"/>
</dbReference>
<dbReference type="PANTHER" id="PTHR10553">
    <property type="entry name" value="SMALL NUCLEAR RIBONUCLEOPROTEIN"/>
    <property type="match status" value="1"/>
</dbReference>
<dbReference type="PANTHER" id="PTHR10553:SF2">
    <property type="entry name" value="SMALL NUCLEAR RIBONUCLEOPROTEIN G"/>
    <property type="match status" value="1"/>
</dbReference>
<dbReference type="GO" id="GO:0000398">
    <property type="term" value="P:mRNA splicing, via spliceosome"/>
    <property type="evidence" value="ECO:0007669"/>
    <property type="project" value="TreeGrafter"/>
</dbReference>
<dbReference type="GO" id="GO:0071011">
    <property type="term" value="C:precatalytic spliceosome"/>
    <property type="evidence" value="ECO:0007669"/>
    <property type="project" value="TreeGrafter"/>
</dbReference>
<evidence type="ECO:0000313" key="6">
    <source>
        <dbReference type="Proteomes" id="UP000256601"/>
    </source>
</evidence>
<dbReference type="GO" id="GO:0071013">
    <property type="term" value="C:catalytic step 2 spliceosome"/>
    <property type="evidence" value="ECO:0007669"/>
    <property type="project" value="TreeGrafter"/>
</dbReference>